<dbReference type="Pfam" id="PF01193">
    <property type="entry name" value="RNA_pol_L"/>
    <property type="match status" value="1"/>
</dbReference>
<dbReference type="SUPFAM" id="SSF55257">
    <property type="entry name" value="RBP11-like subunits of RNA polymerase"/>
    <property type="match status" value="1"/>
</dbReference>
<keyword evidence="5" id="KW-0539">Nucleus</keyword>
<dbReference type="GO" id="GO:0003677">
    <property type="term" value="F:DNA binding"/>
    <property type="evidence" value="ECO:0007669"/>
    <property type="project" value="InterPro"/>
</dbReference>
<dbReference type="NCBIfam" id="NF001988">
    <property type="entry name" value="PRK00783.1"/>
    <property type="match status" value="1"/>
</dbReference>
<dbReference type="InterPro" id="IPR022842">
    <property type="entry name" value="RNAP_Rpo3/Rpb3/RPAC1"/>
</dbReference>
<keyword evidence="7" id="KW-1185">Reference proteome</keyword>
<evidence type="ECO:0000313" key="8">
    <source>
        <dbReference type="RefSeq" id="XP_029637716.1"/>
    </source>
</evidence>
<comment type="similarity">
    <text evidence="6">Belongs to the archaeal Rpo3/eukaryotic RPB3 RNA polymerase subunit family.</text>
</comment>
<reference evidence="8" key="1">
    <citation type="submission" date="2025-08" db="UniProtKB">
        <authorList>
            <consortium name="RefSeq"/>
        </authorList>
    </citation>
    <scope>IDENTIFICATION</scope>
</reference>
<evidence type="ECO:0000256" key="3">
    <source>
        <dbReference type="ARBA" id="ARBA00022478"/>
    </source>
</evidence>
<dbReference type="InterPro" id="IPR050518">
    <property type="entry name" value="Rpo3/RPB3_RNA_Pol_subunit"/>
</dbReference>
<evidence type="ECO:0000313" key="7">
    <source>
        <dbReference type="Proteomes" id="UP000515154"/>
    </source>
</evidence>
<dbReference type="GO" id="GO:0005666">
    <property type="term" value="C:RNA polymerase III complex"/>
    <property type="evidence" value="ECO:0007669"/>
    <property type="project" value="TreeGrafter"/>
</dbReference>
<accession>A0A6P7SIG3</accession>
<dbReference type="PROSITE" id="PS00446">
    <property type="entry name" value="RNA_POL_D_30KD"/>
    <property type="match status" value="1"/>
</dbReference>
<proteinExistence type="inferred from homology"/>
<dbReference type="SUPFAM" id="SSF56553">
    <property type="entry name" value="Insert subdomain of RNA polymerase alpha subunit"/>
    <property type="match status" value="1"/>
</dbReference>
<sequence>MAGVIEDIRTRLTLKEYAVDNTHSTNFPGSYAGYDDALNLRNFKKNFKVDIIRLCDEFLEFDMVGIDAAIVNAFRRILISEVPTMAIEKVFVNNNTSIIQDEVLAHRLGLIPIYADPRLFEYVSEGDMNGTPSDTIVFELKIKCSKNPNADTTDPDDLYINHKVYSRHMKWIPIGNQADLFKEGDIRPVDDDILIAKLRPGQKLDLRMHCIKGIGKDHIKFSPVATASYRLLPEITLLNSVYGEQARRLQTCFSPGVIEIDIVDGVERARVAHARKDTCSREVLRHDDLKNSVRLSKVRDHFIFSVESTGALPANILFTESINILMKKCQTFLGKMKT</sequence>
<dbReference type="InterPro" id="IPR036643">
    <property type="entry name" value="RNApol_insert_sf"/>
</dbReference>
<evidence type="ECO:0000256" key="2">
    <source>
        <dbReference type="ARBA" id="ARBA00022083"/>
    </source>
</evidence>
<dbReference type="InterPro" id="IPR011262">
    <property type="entry name" value="DNA-dir_RNA_pol_insert"/>
</dbReference>
<dbReference type="GO" id="GO:0003899">
    <property type="term" value="F:DNA-directed RNA polymerase activity"/>
    <property type="evidence" value="ECO:0007669"/>
    <property type="project" value="InterPro"/>
</dbReference>
<comment type="subcellular location">
    <subcellularLocation>
        <location evidence="1">Nucleus</location>
    </subcellularLocation>
</comment>
<evidence type="ECO:0000256" key="1">
    <source>
        <dbReference type="ARBA" id="ARBA00004123"/>
    </source>
</evidence>
<keyword evidence="3 8" id="KW-0240">DNA-directed RNA polymerase</keyword>
<dbReference type="InterPro" id="IPR036603">
    <property type="entry name" value="RBP11-like"/>
</dbReference>
<organism evidence="7 8">
    <name type="scientific">Octopus sinensis</name>
    <name type="common">East Asian common octopus</name>
    <dbReference type="NCBI Taxonomy" id="2607531"/>
    <lineage>
        <taxon>Eukaryota</taxon>
        <taxon>Metazoa</taxon>
        <taxon>Spiralia</taxon>
        <taxon>Lophotrochozoa</taxon>
        <taxon>Mollusca</taxon>
        <taxon>Cephalopoda</taxon>
        <taxon>Coleoidea</taxon>
        <taxon>Octopodiformes</taxon>
        <taxon>Octopoda</taxon>
        <taxon>Incirrata</taxon>
        <taxon>Octopodidae</taxon>
        <taxon>Octopus</taxon>
    </lineage>
</organism>
<dbReference type="Gene3D" id="2.170.120.12">
    <property type="entry name" value="DNA-directed RNA polymerase, insert domain"/>
    <property type="match status" value="1"/>
</dbReference>
<dbReference type="Gene3D" id="3.30.1360.10">
    <property type="entry name" value="RNA polymerase, RBP11-like subunit"/>
    <property type="match status" value="1"/>
</dbReference>
<dbReference type="InterPro" id="IPR033901">
    <property type="entry name" value="RNAPI/III_AC40"/>
</dbReference>
<dbReference type="Pfam" id="PF01000">
    <property type="entry name" value="RNA_pol_A_bac"/>
    <property type="match status" value="1"/>
</dbReference>
<dbReference type="PANTHER" id="PTHR11800">
    <property type="entry name" value="DNA-DIRECTED RNA POLYMERASE"/>
    <property type="match status" value="1"/>
</dbReference>
<dbReference type="HAMAP" id="MF_00320">
    <property type="entry name" value="RNApol_arch_Rpo3"/>
    <property type="match status" value="1"/>
</dbReference>
<dbReference type="RefSeq" id="XP_029637716.1">
    <property type="nucleotide sequence ID" value="XM_029781856.2"/>
</dbReference>
<keyword evidence="4" id="KW-0804">Transcription</keyword>
<dbReference type="CDD" id="cd07032">
    <property type="entry name" value="RNAP_I_II_AC40"/>
    <property type="match status" value="1"/>
</dbReference>
<dbReference type="InterPro" id="IPR001514">
    <property type="entry name" value="DNA-dir_RNA_pol_30-40kDasu_CS"/>
</dbReference>
<dbReference type="GO" id="GO:0005736">
    <property type="term" value="C:RNA polymerase I complex"/>
    <property type="evidence" value="ECO:0007669"/>
    <property type="project" value="TreeGrafter"/>
</dbReference>
<dbReference type="AlphaFoldDB" id="A0A6P7SIG3"/>
<dbReference type="SMART" id="SM00662">
    <property type="entry name" value="RPOLD"/>
    <property type="match status" value="1"/>
</dbReference>
<evidence type="ECO:0000256" key="4">
    <source>
        <dbReference type="ARBA" id="ARBA00023163"/>
    </source>
</evidence>
<dbReference type="PANTHER" id="PTHR11800:SF13">
    <property type="entry name" value="DNA-DIRECTED RNA POLYMERASES I AND III SUBUNIT RPAC1"/>
    <property type="match status" value="1"/>
</dbReference>
<dbReference type="GO" id="GO:0046983">
    <property type="term" value="F:protein dimerization activity"/>
    <property type="evidence" value="ECO:0007669"/>
    <property type="project" value="InterPro"/>
</dbReference>
<dbReference type="KEGG" id="osn:115212990"/>
<dbReference type="InterPro" id="IPR011263">
    <property type="entry name" value="DNA-dir_RNA_pol_RpoA/D/Rpb3"/>
</dbReference>
<protein>
    <recommendedName>
        <fullName evidence="2">DNA-directed RNA polymerases I and III subunit RPAC1</fullName>
    </recommendedName>
</protein>
<gene>
    <name evidence="8" type="primary">LOC115212990</name>
</gene>
<evidence type="ECO:0000256" key="6">
    <source>
        <dbReference type="ARBA" id="ARBA00025804"/>
    </source>
</evidence>
<name>A0A6P7SIG3_9MOLL</name>
<evidence type="ECO:0000256" key="5">
    <source>
        <dbReference type="ARBA" id="ARBA00023242"/>
    </source>
</evidence>
<dbReference type="FunFam" id="2.170.120.12:FF:000003">
    <property type="entry name" value="Dna-directed rna polymerases i and iii subunit"/>
    <property type="match status" value="1"/>
</dbReference>
<dbReference type="GO" id="GO:0006351">
    <property type="term" value="P:DNA-templated transcription"/>
    <property type="evidence" value="ECO:0007669"/>
    <property type="project" value="InterPro"/>
</dbReference>
<dbReference type="Proteomes" id="UP000515154">
    <property type="component" value="Linkage group LG6"/>
</dbReference>